<evidence type="ECO:0000259" key="2">
    <source>
        <dbReference type="Pfam" id="PF01738"/>
    </source>
</evidence>
<organism evidence="3 4">
    <name type="scientific">Carnegiea gigantea</name>
    <dbReference type="NCBI Taxonomy" id="171969"/>
    <lineage>
        <taxon>Eukaryota</taxon>
        <taxon>Viridiplantae</taxon>
        <taxon>Streptophyta</taxon>
        <taxon>Embryophyta</taxon>
        <taxon>Tracheophyta</taxon>
        <taxon>Spermatophyta</taxon>
        <taxon>Magnoliopsida</taxon>
        <taxon>eudicotyledons</taxon>
        <taxon>Gunneridae</taxon>
        <taxon>Pentapetalae</taxon>
        <taxon>Caryophyllales</taxon>
        <taxon>Cactineae</taxon>
        <taxon>Cactaceae</taxon>
        <taxon>Cactoideae</taxon>
        <taxon>Echinocereeae</taxon>
        <taxon>Carnegiea</taxon>
    </lineage>
</organism>
<dbReference type="OrthoDB" id="17560at2759"/>
<evidence type="ECO:0000256" key="1">
    <source>
        <dbReference type="SAM" id="MobiDB-lite"/>
    </source>
</evidence>
<name>A0A9Q1K0D0_9CARY</name>
<dbReference type="GO" id="GO:0016787">
    <property type="term" value="F:hydrolase activity"/>
    <property type="evidence" value="ECO:0007669"/>
    <property type="project" value="InterPro"/>
</dbReference>
<feature type="region of interest" description="Disordered" evidence="1">
    <location>
        <begin position="1"/>
        <end position="20"/>
    </location>
</feature>
<keyword evidence="4" id="KW-1185">Reference proteome</keyword>
<dbReference type="InterPro" id="IPR029058">
    <property type="entry name" value="AB_hydrolase_fold"/>
</dbReference>
<proteinExistence type="predicted"/>
<dbReference type="InterPro" id="IPR002925">
    <property type="entry name" value="Dienelactn_hydro"/>
</dbReference>
<evidence type="ECO:0000313" key="3">
    <source>
        <dbReference type="EMBL" id="KAJ8434151.1"/>
    </source>
</evidence>
<dbReference type="SUPFAM" id="SSF53474">
    <property type="entry name" value="alpha/beta-Hydrolases"/>
    <property type="match status" value="1"/>
</dbReference>
<gene>
    <name evidence="3" type="ORF">Cgig2_000871</name>
</gene>
<dbReference type="Proteomes" id="UP001153076">
    <property type="component" value="Unassembled WGS sequence"/>
</dbReference>
<accession>A0A9Q1K0D0</accession>
<reference evidence="3" key="1">
    <citation type="submission" date="2022-04" db="EMBL/GenBank/DDBJ databases">
        <title>Carnegiea gigantea Genome sequencing and assembly v2.</title>
        <authorList>
            <person name="Copetti D."/>
            <person name="Sanderson M.J."/>
            <person name="Burquez A."/>
            <person name="Wojciechowski M.F."/>
        </authorList>
    </citation>
    <scope>NUCLEOTIDE SEQUENCE</scope>
    <source>
        <strain evidence="3">SGP5-SGP5p</strain>
        <tissue evidence="3">Aerial part</tissue>
    </source>
</reference>
<dbReference type="Pfam" id="PF01738">
    <property type="entry name" value="DLH"/>
    <property type="match status" value="1"/>
</dbReference>
<dbReference type="EMBL" id="JAKOGI010000497">
    <property type="protein sequence ID" value="KAJ8434151.1"/>
    <property type="molecule type" value="Genomic_DNA"/>
</dbReference>
<sequence length="300" mass="32581">MSGPQCCENPPTLNPSSGVGHVEQIGGLNSYVSGSPQSNPAVLLVSDVFGYENPNLRKKADKLAAAGFYVVVPDFFHGDPYNPDNVERPIQAWIQEHGTDKGYEEAKLVIEALKQKGISKIGAAGYCWGAKVVVQLGQGDYIQAAVLLHPSFVTVDDIKAVKVPIAVLGAEIDQRSPPELVKQFEEVLKAKPEVDGLVKIFPGVAHGWSVRYDPQDLAAVKSAEEAYQDTSVIGKVVDRHSGTVVDVMTSGKNRWGRCYYKRQWWGERGGCLCVMGGKLDDSGVGKVTHVGDWTKYIVLK</sequence>
<dbReference type="Gene3D" id="3.40.50.1820">
    <property type="entry name" value="alpha/beta hydrolase"/>
    <property type="match status" value="1"/>
</dbReference>
<dbReference type="PANTHER" id="PTHR17630">
    <property type="entry name" value="DIENELACTONE HYDROLASE"/>
    <property type="match status" value="1"/>
</dbReference>
<dbReference type="PANTHER" id="PTHR17630:SF97">
    <property type="entry name" value="ENDO-1,31,4-BETA-D-GLUCANASE-LIKE"/>
    <property type="match status" value="1"/>
</dbReference>
<dbReference type="AlphaFoldDB" id="A0A9Q1K0D0"/>
<evidence type="ECO:0000313" key="4">
    <source>
        <dbReference type="Proteomes" id="UP001153076"/>
    </source>
</evidence>
<comment type="caution">
    <text evidence="3">The sequence shown here is derived from an EMBL/GenBank/DDBJ whole genome shotgun (WGS) entry which is preliminary data.</text>
</comment>
<protein>
    <recommendedName>
        <fullName evidence="2">Dienelactone hydrolase domain-containing protein</fullName>
    </recommendedName>
</protein>
<feature type="domain" description="Dienelactone hydrolase" evidence="2">
    <location>
        <begin position="30"/>
        <end position="229"/>
    </location>
</feature>